<dbReference type="OrthoDB" id="9882233at2"/>
<accession>A0A3L8PWI8</accession>
<sequence length="109" mass="13015">MVEDAGKISIVFCDVEQRVTRCNFFNIQDRDFQELRIKLNTGRKKNAYLYRRKTKLHTPPQENLYTSLSKFLNESTISDIKEKRRDRVFTVTEHPIDSRKSKLRSLFCI</sequence>
<dbReference type="EMBL" id="QZEI01000029">
    <property type="protein sequence ID" value="RLV59680.1"/>
    <property type="molecule type" value="Genomic_DNA"/>
</dbReference>
<dbReference type="RefSeq" id="WP_121839064.1">
    <property type="nucleotide sequence ID" value="NZ_ML014778.1"/>
</dbReference>
<proteinExistence type="predicted"/>
<gene>
    <name evidence="1" type="ORF">D5018_11040</name>
</gene>
<comment type="caution">
    <text evidence="1">The sequence shown here is derived from an EMBL/GenBank/DDBJ whole genome shotgun (WGS) entry which is preliminary data.</text>
</comment>
<reference evidence="1 2" key="1">
    <citation type="submission" date="2018-09" db="EMBL/GenBank/DDBJ databases">
        <title>Phylogeny of the Shewanellaceae, and recommendation for two new genera, Pseudoshewanella and Parashewanella.</title>
        <authorList>
            <person name="Wang G."/>
        </authorList>
    </citation>
    <scope>NUCLEOTIDE SEQUENCE [LARGE SCALE GENOMIC DNA]</scope>
    <source>
        <strain evidence="1 2">C51</strain>
    </source>
</reference>
<organism evidence="1 2">
    <name type="scientific">Parashewanella curva</name>
    <dbReference type="NCBI Taxonomy" id="2338552"/>
    <lineage>
        <taxon>Bacteria</taxon>
        <taxon>Pseudomonadati</taxon>
        <taxon>Pseudomonadota</taxon>
        <taxon>Gammaproteobacteria</taxon>
        <taxon>Alteromonadales</taxon>
        <taxon>Shewanellaceae</taxon>
        <taxon>Parashewanella</taxon>
    </lineage>
</organism>
<evidence type="ECO:0000313" key="1">
    <source>
        <dbReference type="EMBL" id="RLV59680.1"/>
    </source>
</evidence>
<evidence type="ECO:0000313" key="2">
    <source>
        <dbReference type="Proteomes" id="UP000281474"/>
    </source>
</evidence>
<keyword evidence="2" id="KW-1185">Reference proteome</keyword>
<name>A0A3L8PWI8_9GAMM</name>
<protein>
    <submittedName>
        <fullName evidence="1">Uncharacterized protein</fullName>
    </submittedName>
</protein>
<dbReference type="Proteomes" id="UP000281474">
    <property type="component" value="Unassembled WGS sequence"/>
</dbReference>
<dbReference type="AlphaFoldDB" id="A0A3L8PWI8"/>